<name>A0A6V8PUF6_9ACTN</name>
<protein>
    <submittedName>
        <fullName evidence="2">ATP-dependent Clp protease ATP-binding subunit ClpB</fullName>
    </submittedName>
</protein>
<dbReference type="EMBL" id="BLSB01000233">
    <property type="protein sequence ID" value="GFP35823.1"/>
    <property type="molecule type" value="Genomic_DNA"/>
</dbReference>
<dbReference type="GO" id="GO:0006508">
    <property type="term" value="P:proteolysis"/>
    <property type="evidence" value="ECO:0007669"/>
    <property type="project" value="UniProtKB-KW"/>
</dbReference>
<evidence type="ECO:0000313" key="3">
    <source>
        <dbReference type="Proteomes" id="UP000576480"/>
    </source>
</evidence>
<dbReference type="GO" id="GO:0005524">
    <property type="term" value="F:ATP binding"/>
    <property type="evidence" value="ECO:0007669"/>
    <property type="project" value="UniProtKB-KW"/>
</dbReference>
<organism evidence="2 3">
    <name type="scientific">Candidatus Hakubella thermalkaliphila</name>
    <dbReference type="NCBI Taxonomy" id="2754717"/>
    <lineage>
        <taxon>Bacteria</taxon>
        <taxon>Bacillati</taxon>
        <taxon>Actinomycetota</taxon>
        <taxon>Actinomycetota incertae sedis</taxon>
        <taxon>Candidatus Hakubellales</taxon>
        <taxon>Candidatus Hakubellaceae</taxon>
        <taxon>Candidatus Hakubella</taxon>
    </lineage>
</organism>
<dbReference type="Proteomes" id="UP000576480">
    <property type="component" value="Unassembled WGS sequence"/>
</dbReference>
<feature type="region of interest" description="Disordered" evidence="1">
    <location>
        <begin position="1"/>
        <end position="51"/>
    </location>
</feature>
<proteinExistence type="predicted"/>
<feature type="compositionally biased region" description="Basic and acidic residues" evidence="1">
    <location>
        <begin position="1"/>
        <end position="16"/>
    </location>
</feature>
<evidence type="ECO:0000256" key="1">
    <source>
        <dbReference type="SAM" id="MobiDB-lite"/>
    </source>
</evidence>
<keyword evidence="2" id="KW-0547">Nucleotide-binding</keyword>
<feature type="non-terminal residue" evidence="2">
    <location>
        <position position="1"/>
    </location>
</feature>
<keyword evidence="2" id="KW-0067">ATP-binding</keyword>
<sequence>DGKTGHPEDPGAERTTGDGPPGGGESRARGRSSEGSGASIRDSDPASAPIG</sequence>
<evidence type="ECO:0000313" key="2">
    <source>
        <dbReference type="EMBL" id="GFP35823.1"/>
    </source>
</evidence>
<gene>
    <name evidence="2" type="ORF">HKBW3S43_01611</name>
</gene>
<accession>A0A6V8PUF6</accession>
<dbReference type="AlphaFoldDB" id="A0A6V8PUF6"/>
<comment type="caution">
    <text evidence="2">The sequence shown here is derived from an EMBL/GenBank/DDBJ whole genome shotgun (WGS) entry which is preliminary data.</text>
</comment>
<keyword evidence="2" id="KW-0378">Hydrolase</keyword>
<keyword evidence="2" id="KW-0645">Protease</keyword>
<dbReference type="GO" id="GO:0008233">
    <property type="term" value="F:peptidase activity"/>
    <property type="evidence" value="ECO:0007669"/>
    <property type="project" value="UniProtKB-KW"/>
</dbReference>
<reference evidence="2 3" key="1">
    <citation type="journal article" date="2020" name="Front. Microbiol.">
        <title>Single-cell genomics of novel Actinobacteria with the Wood-Ljungdahl pathway discovered in a serpentinizing system.</title>
        <authorList>
            <person name="Merino N."/>
            <person name="Kawai M."/>
            <person name="Boyd E.S."/>
            <person name="Colman D.R."/>
            <person name="McGlynn S.E."/>
            <person name="Nealson K.H."/>
            <person name="Kurokawa K."/>
            <person name="Hongoh Y."/>
        </authorList>
    </citation>
    <scope>NUCLEOTIDE SEQUENCE [LARGE SCALE GENOMIC DNA]</scope>
    <source>
        <strain evidence="2 3">S43</strain>
    </source>
</reference>